<sequence>MSFDKREEVAVDNVIEVKNVSKVFRIYESPKDRLVEFLVNRVGGIFGTEPRAYHKEFRSLSDVSLSIKRGETVGIIGANGAGKSTLLQIICGTLSPTRGSVSVKGRVAALLELGAGFNPDFTGRDNVFISASIMGLTDEQIKTRFQSIVDFSEIGEFIDQPVKTYSSGMFVRLAFAIIAHVDADVLIVDEALSVGDAFFVQKCMRFLRNFMSKGTVLFVSHDTASIINLCDRAIWINHGVKQMEGPAKDVSESYLAALFKQKNSVGQKGEKLKNNKRMVFKDMRQDFINTTTLRNDIELFTFSDEGKHFGAKGVEIINVYLKNTDGEALSWVVGGEDVRLKIDARCIKSLYSPIVGFFIKDRLGQTLFGDNTFLTYLERPLSVAEGEMLECEFDFCMPTLPIGNYSICVAVAEGTQEDHVQHHWIHDAVMFKSHASSSVTGLVGIPMKDIKLTANQQGVNKNV</sequence>
<dbReference type="InterPro" id="IPR003439">
    <property type="entry name" value="ABC_transporter-like_ATP-bd"/>
</dbReference>
<keyword evidence="4 6" id="KW-0067">ATP-binding</keyword>
<name>A0ABS0TYY2_SERPR</name>
<dbReference type="EMBL" id="JAEHSL010000045">
    <property type="protein sequence ID" value="MBI6183587.1"/>
    <property type="molecule type" value="Genomic_DNA"/>
</dbReference>
<dbReference type="InterPro" id="IPR050683">
    <property type="entry name" value="Bact_Polysacc_Export_ATP-bd"/>
</dbReference>
<proteinExistence type="inferred from homology"/>
<dbReference type="InterPro" id="IPR029439">
    <property type="entry name" value="Wzt_C"/>
</dbReference>
<feature type="domain" description="ABC transporter" evidence="5">
    <location>
        <begin position="40"/>
        <end position="263"/>
    </location>
</feature>
<accession>A0ABS0TYY2</accession>
<dbReference type="Gene3D" id="3.40.50.300">
    <property type="entry name" value="P-loop containing nucleotide triphosphate hydrolases"/>
    <property type="match status" value="1"/>
</dbReference>
<comment type="caution">
    <text evidence="6">The sequence shown here is derived from an EMBL/GenBank/DDBJ whole genome shotgun (WGS) entry which is preliminary data.</text>
</comment>
<dbReference type="SMART" id="SM00382">
    <property type="entry name" value="AAA"/>
    <property type="match status" value="1"/>
</dbReference>
<keyword evidence="2" id="KW-0813">Transport</keyword>
<evidence type="ECO:0000256" key="3">
    <source>
        <dbReference type="ARBA" id="ARBA00022741"/>
    </source>
</evidence>
<reference evidence="6 7" key="1">
    <citation type="submission" date="2020-12" db="EMBL/GenBank/DDBJ databases">
        <title>Enhanced detection system for hospital associated transmission using whole genome sequencing surveillance.</title>
        <authorList>
            <person name="Harrison L.H."/>
            <person name="Van Tyne D."/>
            <person name="Marsh J.W."/>
            <person name="Griffith M.P."/>
            <person name="Snyder D.J."/>
            <person name="Cooper V.S."/>
            <person name="Mustapha M."/>
        </authorList>
    </citation>
    <scope>NUCLEOTIDE SEQUENCE [LARGE SCALE GENOMIC DNA]</scope>
    <source>
        <strain evidence="6 7">SER00238</strain>
    </source>
</reference>
<evidence type="ECO:0000256" key="4">
    <source>
        <dbReference type="ARBA" id="ARBA00022840"/>
    </source>
</evidence>
<keyword evidence="7" id="KW-1185">Reference proteome</keyword>
<evidence type="ECO:0000313" key="6">
    <source>
        <dbReference type="EMBL" id="MBI6183587.1"/>
    </source>
</evidence>
<organism evidence="6 7">
    <name type="scientific">Serratia proteamaculans</name>
    <dbReference type="NCBI Taxonomy" id="28151"/>
    <lineage>
        <taxon>Bacteria</taxon>
        <taxon>Pseudomonadati</taxon>
        <taxon>Pseudomonadota</taxon>
        <taxon>Gammaproteobacteria</taxon>
        <taxon>Enterobacterales</taxon>
        <taxon>Yersiniaceae</taxon>
        <taxon>Serratia</taxon>
    </lineage>
</organism>
<comment type="similarity">
    <text evidence="1">Belongs to the ABC transporter superfamily.</text>
</comment>
<evidence type="ECO:0000256" key="2">
    <source>
        <dbReference type="ARBA" id="ARBA00022448"/>
    </source>
</evidence>
<dbReference type="CDD" id="cd10147">
    <property type="entry name" value="Wzt_C-like"/>
    <property type="match status" value="1"/>
</dbReference>
<dbReference type="SUPFAM" id="SSF52540">
    <property type="entry name" value="P-loop containing nucleoside triphosphate hydrolases"/>
    <property type="match status" value="1"/>
</dbReference>
<dbReference type="InterPro" id="IPR003593">
    <property type="entry name" value="AAA+_ATPase"/>
</dbReference>
<gene>
    <name evidence="6" type="ORF">JEQ07_24715</name>
</gene>
<dbReference type="GO" id="GO:0005524">
    <property type="term" value="F:ATP binding"/>
    <property type="evidence" value="ECO:0007669"/>
    <property type="project" value="UniProtKB-KW"/>
</dbReference>
<dbReference type="CDD" id="cd03220">
    <property type="entry name" value="ABC_KpsT_Wzt"/>
    <property type="match status" value="1"/>
</dbReference>
<evidence type="ECO:0000313" key="7">
    <source>
        <dbReference type="Proteomes" id="UP000639004"/>
    </source>
</evidence>
<dbReference type="Pfam" id="PF00005">
    <property type="entry name" value="ABC_tran"/>
    <property type="match status" value="1"/>
</dbReference>
<dbReference type="InterPro" id="IPR017871">
    <property type="entry name" value="ABC_transporter-like_CS"/>
</dbReference>
<protein>
    <submittedName>
        <fullName evidence="6">ABC transporter ATP-binding protein</fullName>
    </submittedName>
</protein>
<dbReference type="Pfam" id="PF14524">
    <property type="entry name" value="Wzt_C"/>
    <property type="match status" value="1"/>
</dbReference>
<dbReference type="PANTHER" id="PTHR46743:SF2">
    <property type="entry name" value="TEICHOIC ACIDS EXPORT ATP-BINDING PROTEIN TAGH"/>
    <property type="match status" value="1"/>
</dbReference>
<dbReference type="RefSeq" id="WP_198642697.1">
    <property type="nucleotide sequence ID" value="NZ_JAEHSL010000045.1"/>
</dbReference>
<dbReference type="Proteomes" id="UP000639004">
    <property type="component" value="Unassembled WGS sequence"/>
</dbReference>
<dbReference type="InterPro" id="IPR027417">
    <property type="entry name" value="P-loop_NTPase"/>
</dbReference>
<dbReference type="PROSITE" id="PS50893">
    <property type="entry name" value="ABC_TRANSPORTER_2"/>
    <property type="match status" value="1"/>
</dbReference>
<dbReference type="Gene3D" id="2.70.50.60">
    <property type="entry name" value="abc- transporter (atp binding component) like domain"/>
    <property type="match status" value="1"/>
</dbReference>
<dbReference type="PANTHER" id="PTHR46743">
    <property type="entry name" value="TEICHOIC ACIDS EXPORT ATP-BINDING PROTEIN TAGH"/>
    <property type="match status" value="1"/>
</dbReference>
<dbReference type="PROSITE" id="PS00211">
    <property type="entry name" value="ABC_TRANSPORTER_1"/>
    <property type="match status" value="1"/>
</dbReference>
<evidence type="ECO:0000259" key="5">
    <source>
        <dbReference type="PROSITE" id="PS50893"/>
    </source>
</evidence>
<evidence type="ECO:0000256" key="1">
    <source>
        <dbReference type="ARBA" id="ARBA00005417"/>
    </source>
</evidence>
<keyword evidence="3" id="KW-0547">Nucleotide-binding</keyword>
<dbReference type="InterPro" id="IPR015860">
    <property type="entry name" value="ABC_transpr_TagH-like"/>
</dbReference>